<protein>
    <submittedName>
        <fullName evidence="1">16429_t:CDS:1</fullName>
    </submittedName>
</protein>
<dbReference type="Proteomes" id="UP000789920">
    <property type="component" value="Unassembled WGS sequence"/>
</dbReference>
<accession>A0ACA9KKU3</accession>
<gene>
    <name evidence="1" type="ORF">RPERSI_LOCUS886</name>
</gene>
<name>A0ACA9KKU3_9GLOM</name>
<comment type="caution">
    <text evidence="1">The sequence shown here is derived from an EMBL/GenBank/DDBJ whole genome shotgun (WGS) entry which is preliminary data.</text>
</comment>
<reference evidence="1" key="1">
    <citation type="submission" date="2021-06" db="EMBL/GenBank/DDBJ databases">
        <authorList>
            <person name="Kallberg Y."/>
            <person name="Tangrot J."/>
            <person name="Rosling A."/>
        </authorList>
    </citation>
    <scope>NUCLEOTIDE SEQUENCE</scope>
    <source>
        <strain evidence="1">MA461A</strain>
    </source>
</reference>
<evidence type="ECO:0000313" key="2">
    <source>
        <dbReference type="Proteomes" id="UP000789920"/>
    </source>
</evidence>
<keyword evidence="2" id="KW-1185">Reference proteome</keyword>
<organism evidence="1 2">
    <name type="scientific">Racocetra persica</name>
    <dbReference type="NCBI Taxonomy" id="160502"/>
    <lineage>
        <taxon>Eukaryota</taxon>
        <taxon>Fungi</taxon>
        <taxon>Fungi incertae sedis</taxon>
        <taxon>Mucoromycota</taxon>
        <taxon>Glomeromycotina</taxon>
        <taxon>Glomeromycetes</taxon>
        <taxon>Diversisporales</taxon>
        <taxon>Gigasporaceae</taxon>
        <taxon>Racocetra</taxon>
    </lineage>
</organism>
<evidence type="ECO:0000313" key="1">
    <source>
        <dbReference type="EMBL" id="CAG8478627.1"/>
    </source>
</evidence>
<proteinExistence type="predicted"/>
<feature type="non-terminal residue" evidence="1">
    <location>
        <position position="1960"/>
    </location>
</feature>
<dbReference type="EMBL" id="CAJVQC010000716">
    <property type="protein sequence ID" value="CAG8478627.1"/>
    <property type="molecule type" value="Genomic_DNA"/>
</dbReference>
<sequence length="1960" mass="223602">MADESTREEIKVLIICLSYWNHIKEKPVITVLKVKDLIHCNAETISTEVFEACQQKKIDPQKCHFWLTDNMAYMSSKANGAIAKFNSLAASKSFQIPCGLHATHITLTNFENKAFGKLDTVKGLSLKEHPYNLLNLAFYLHDGYNLLDKDKNIHQLFGDELNDAERKLNAEEFENFRVLLCAGIESALNGFTKWMETWIHLPLCVCQLGGVNGPEFARTFLTVFFNKNSSRVSTLKEISYIKLLREDLLNEYSNTFGLLEALEQRDFFEEFEKFADSDISEPGYLSPFIFLIMAQDAKSKRASSGFSLRGIIKRSEFSSSWEDILGLTPPTVSESTDDRPQYDPSKSRPIDTKLLVQELQKPIPIETRIKLIRELCDIVTKYTFSDMTEVWVCVSDLLTSDKAEARTVVFQFMISCIKGQHTDNLGFLRTIFYDCIKSHNNVQDFEIRLMALRELCHDGRNISSFEKNLVKLLSEWVNETVQQLDTQSSTVQQQEGLTIVMAPFLNNELIGESLDSDISSQPTFTTRLQSVVSLLINVVKFNFAQFEEHDISRLVEDIAIACRKSKDILDIECCLNFWDIVVRYGYVPSSSLKSYVNVLCDKVNHDGSISQTSWHIMRNLLRSHCDYGTIKILCDNLNAEIVTVESTNILRGSVWFLGNALWGSERVESLLHTYSAALSAMNQSTKSYRDPIVHFEILSQISELVTKYEKNIALLEWDIILDILNSTRYHFLENKALKEKGNFVLDDAIDIDLDRSNDLAVIMAYSKLILQIQTLHTSSSFVGSTSRFISLIQNLRDHISENTIIMLLDYYDAEHTLYPSSPDWLVMLVDVVNTFYIKRSLSKVRQKIFTMTMDVYEVTKDIYQDKLLEAVIIPMLTDLPEESDRNLSNSSMEFLIIILKEAPSRWFSALLKILIQCCRCICTYEQSDAKPRSTHSSICKCVSSTEGLINIFQHCLYKAGFLDECIEVFTEIIKILGDITTYPIICRLTLLQLLFRMSADNDHRIYFVDNLDLVRILHRDGVVTEQNSLPTSASSNTSTSSGKSNVRKKMERRGSLIDMANSFLDKKEFNKLTPDENKSIPETSVITTQPERLWKIPETLSFKLISSHPSPYVLSYEMPSEKSDLVQKMCSESNSEPEKLDIQSDTSHTNGIETECRFRQIVLPINLYLKCLIDILTNDKDWDIYSYILCHLPSQLSKQHLFCAASNEILILRSYLCDSILNNKLAEGILLPADIKKVDVYVMAYQTLTILISYRNLFIKKDRDELVLTFNFGLQKWGHSAKPCIDALNICLYELPLSATKHLQNTLDSLSKIITTSTMSVHILEFLSGLARLPDLYVNFTESDYKRVFGIAVQYIQYSHAAAGQQLTTTNSISTNALSQYENIMAYHVIYLWFMSLRLSERRKYVTFIVHGLLVANGSTQSVDEQTETCFDMLARFSFANPGPKPEPSFITQVLTDQGKDKVKLSTWVQGNSFLTIKTMKSLGWAEIIIRRPSGTVAFLCKLENRNKLDGIDLNTLPATLMAHYDPDSQNVIPLPTSVTDIMPCHSEIITEVSQQEISNVHIVSGEKSFVVETQQNNLKIEEKLITIKPENEDSDQKISPQTESLEDHIDQSHVNEKQPESSLDGNKASLMTFSTKQQHILKEIFTSNLLNEENNMYRKDDPHVDPSFLFLQFSPYPDLISKEAPKPLPDDDSTTRALSMLDLTPVVDFYKIGVLYVGKDQFNETEILSNIHGSQDYINFLNNLGTLIRLKNCKYVYTGGLDTEYDTDGEYAYYWEDDITQVIFHCATLMPTNLERDPQCSLKKRHIGNDYVTIVYNDSGHEYAFDTLPSHFNYINIVISPHSLKSQTESTNNSSYFKIQMQRRSDMPEIGPITEFKMISSESLPAFARQTALHANIFAQVFQQSGGPRNMEYVSNWKDRLRQIKRFKERIISSSTNGSSEKQISSDSIESNTVLSLEP</sequence>